<evidence type="ECO:0000256" key="1">
    <source>
        <dbReference type="SAM" id="MobiDB-lite"/>
    </source>
</evidence>
<evidence type="ECO:0000313" key="3">
    <source>
        <dbReference type="EMBL" id="QMS56335.1"/>
    </source>
</evidence>
<dbReference type="Proteomes" id="UP000216825">
    <property type="component" value="Chromosome"/>
</dbReference>
<proteinExistence type="predicted"/>
<dbReference type="PANTHER" id="PTHR43364">
    <property type="entry name" value="NADH-SPECIFIC METHYLGLYOXAL REDUCTASE-RELATED"/>
    <property type="match status" value="1"/>
</dbReference>
<gene>
    <name evidence="3" type="primary">ydhF</name>
    <name evidence="3" type="ORF">CIB50_0001039</name>
</gene>
<evidence type="ECO:0000259" key="2">
    <source>
        <dbReference type="Pfam" id="PF00248"/>
    </source>
</evidence>
<sequence>MSSPLVYGCMNLGGSWGQTEIPAAQYDVARDAVHAAHRAGITLFDHADVYVGGDSETVFGRILAEDESLRRSVRIQTKCGIKLPGNTGPAGSPAHYRLDRDSVRSSLEGSLRRLGVDRVERLFLHRPDPLTPLGETARALDELHREGLIGSVGLSNMTSHHVAALQQLMCVPLTAVQIQMSLEHRDFVESQVLANHPDGAAVSFPQGLLAQCVADEIELQAWGALAGGAYSGAPAPSSGPVASSGSATSQDAGFSGADVSSGTEPATSTADGDAAPHAAGGAGGPTTTSPRERTSALVADLAAGMDLSPEAVVVGWLLRHPYGIRPVVGTLNPRRIAACAQAPRAAELMTHEDWYALWTAARGRPLP</sequence>
<organism evidence="3 4">
    <name type="scientific">Kocuria varians</name>
    <name type="common">Micrococcus varians</name>
    <dbReference type="NCBI Taxonomy" id="1272"/>
    <lineage>
        <taxon>Bacteria</taxon>
        <taxon>Bacillati</taxon>
        <taxon>Actinomycetota</taxon>
        <taxon>Actinomycetes</taxon>
        <taxon>Micrococcales</taxon>
        <taxon>Micrococcaceae</taxon>
        <taxon>Kocuria</taxon>
    </lineage>
</organism>
<feature type="region of interest" description="Disordered" evidence="1">
    <location>
        <begin position="233"/>
        <end position="292"/>
    </location>
</feature>
<accession>A0A7D7KZQ5</accession>
<dbReference type="PANTHER" id="PTHR43364:SF1">
    <property type="entry name" value="OXIDOREDUCTASE YDHF"/>
    <property type="match status" value="1"/>
</dbReference>
<dbReference type="GO" id="GO:0005829">
    <property type="term" value="C:cytosol"/>
    <property type="evidence" value="ECO:0007669"/>
    <property type="project" value="TreeGrafter"/>
</dbReference>
<keyword evidence="3" id="KW-0560">Oxidoreductase</keyword>
<dbReference type="InterPro" id="IPR023210">
    <property type="entry name" value="NADP_OxRdtase_dom"/>
</dbReference>
<feature type="compositionally biased region" description="Low complexity" evidence="1">
    <location>
        <begin position="233"/>
        <end position="247"/>
    </location>
</feature>
<name>A0A7D7KZQ5_KOCVA</name>
<evidence type="ECO:0000313" key="4">
    <source>
        <dbReference type="Proteomes" id="UP000216825"/>
    </source>
</evidence>
<feature type="domain" description="NADP-dependent oxidoreductase" evidence="2">
    <location>
        <begin position="4"/>
        <end position="343"/>
    </location>
</feature>
<protein>
    <submittedName>
        <fullName evidence="3">Oxidoreductase YdhF</fullName>
        <ecNumber evidence="3">1.-.-.-</ecNumber>
    </submittedName>
</protein>
<dbReference type="InterPro" id="IPR036812">
    <property type="entry name" value="NAD(P)_OxRdtase_dom_sf"/>
</dbReference>
<dbReference type="AlphaFoldDB" id="A0A7D7KZQ5"/>
<dbReference type="GO" id="GO:0016491">
    <property type="term" value="F:oxidoreductase activity"/>
    <property type="evidence" value="ECO:0007669"/>
    <property type="project" value="UniProtKB-KW"/>
</dbReference>
<feature type="compositionally biased region" description="Low complexity" evidence="1">
    <location>
        <begin position="269"/>
        <end position="279"/>
    </location>
</feature>
<reference evidence="3 4" key="2">
    <citation type="submission" date="2020-07" db="EMBL/GenBank/DDBJ databases">
        <title>Genome of starter culture bacteria Kocuria salsicia reveals its technological properties and safety for usage in meat industry.</title>
        <authorList>
            <person name="Michael M."/>
            <person name="Konstantin K."/>
            <person name="Evgenii K."/>
            <person name="Galina S."/>
            <person name="Oksana K."/>
            <person name="Andrei L."/>
        </authorList>
    </citation>
    <scope>NUCLEOTIDE SEQUENCE [LARGE SCALE GENOMIC DNA]</scope>
    <source>
        <strain evidence="3 4">80</strain>
    </source>
</reference>
<reference evidence="4" key="1">
    <citation type="submission" date="2017-08" db="EMBL/GenBank/DDBJ databases">
        <title>Draft Genome Sequence of Kocuria varians 80.</title>
        <authorList>
            <person name="Minaev M."/>
            <person name="Kurbakov K.A."/>
            <person name="Solodovnikova G.I."/>
            <person name="Kuznetsova O.A."/>
            <person name="Lisitsyn A.B."/>
        </authorList>
    </citation>
    <scope>NUCLEOTIDE SEQUENCE [LARGE SCALE GENOMIC DNA]</scope>
    <source>
        <strain evidence="4">80</strain>
    </source>
</reference>
<dbReference type="SUPFAM" id="SSF51430">
    <property type="entry name" value="NAD(P)-linked oxidoreductase"/>
    <property type="match status" value="1"/>
</dbReference>
<dbReference type="Pfam" id="PF00248">
    <property type="entry name" value="Aldo_ket_red"/>
    <property type="match status" value="1"/>
</dbReference>
<feature type="compositionally biased region" description="Polar residues" evidence="1">
    <location>
        <begin position="248"/>
        <end position="268"/>
    </location>
</feature>
<dbReference type="InterPro" id="IPR050523">
    <property type="entry name" value="AKR_Detox_Biosynth"/>
</dbReference>
<dbReference type="KEGG" id="kvr:CIB50_0001039"/>
<dbReference type="Gene3D" id="3.20.20.100">
    <property type="entry name" value="NADP-dependent oxidoreductase domain"/>
    <property type="match status" value="1"/>
</dbReference>
<dbReference type="EMBL" id="CP059343">
    <property type="protein sequence ID" value="QMS56335.1"/>
    <property type="molecule type" value="Genomic_DNA"/>
</dbReference>
<dbReference type="EC" id="1.-.-.-" evidence="3"/>
<keyword evidence="4" id="KW-1185">Reference proteome</keyword>
<dbReference type="RefSeq" id="WP_094393446.1">
    <property type="nucleotide sequence ID" value="NZ_CP059343.1"/>
</dbReference>